<dbReference type="PANTHER" id="PTHR47723">
    <property type="entry name" value="OS05G0353850 PROTEIN"/>
    <property type="match status" value="1"/>
</dbReference>
<dbReference type="EMBL" id="ASHM01077538">
    <property type="protein sequence ID" value="PNX57966.1"/>
    <property type="molecule type" value="Genomic_DNA"/>
</dbReference>
<sequence length="192" mass="20620">MLECCTTVFNSQLLESARASNPRSVAWSRPTEGTFCLNVDGSFLGSTQTAGFGGLIRNNAGAFLGGFYGVASMPSILYAEIMAVLHGLELCWNNGYTNLVCFSDSLQAVSLIKNGVSPYHTYANEIHKIRQLIGRDWNVSIDHTLREGNACADFLAKLGASSKSSLVILEAPPSDMSRLLLADAGGMMFVRG</sequence>
<dbReference type="AlphaFoldDB" id="A0A2K3JVD9"/>
<evidence type="ECO:0000313" key="2">
    <source>
        <dbReference type="EMBL" id="PNX57966.1"/>
    </source>
</evidence>
<dbReference type="PROSITE" id="PS50879">
    <property type="entry name" value="RNASE_H_1"/>
    <property type="match status" value="1"/>
</dbReference>
<feature type="domain" description="RNase H type-1" evidence="1">
    <location>
        <begin position="31"/>
        <end position="161"/>
    </location>
</feature>
<dbReference type="SUPFAM" id="SSF53098">
    <property type="entry name" value="Ribonuclease H-like"/>
    <property type="match status" value="1"/>
</dbReference>
<dbReference type="Pfam" id="PF13456">
    <property type="entry name" value="RVT_3"/>
    <property type="match status" value="1"/>
</dbReference>
<reference evidence="2 3" key="2">
    <citation type="journal article" date="2017" name="Front. Plant Sci.">
        <title>Gene Classification and Mining of Molecular Markers Useful in Red Clover (Trifolium pratense) Breeding.</title>
        <authorList>
            <person name="Istvanek J."/>
            <person name="Dluhosova J."/>
            <person name="Dluhos P."/>
            <person name="Patkova L."/>
            <person name="Nedelnik J."/>
            <person name="Repkova J."/>
        </authorList>
    </citation>
    <scope>NUCLEOTIDE SEQUENCE [LARGE SCALE GENOMIC DNA]</scope>
    <source>
        <strain evidence="3">cv. Tatra</strain>
        <tissue evidence="2">Young leaves</tissue>
    </source>
</reference>
<name>A0A2K3JVD9_TRIPR</name>
<proteinExistence type="predicted"/>
<dbReference type="InterPro" id="IPR036397">
    <property type="entry name" value="RNaseH_sf"/>
</dbReference>
<dbReference type="CDD" id="cd06222">
    <property type="entry name" value="RNase_H_like"/>
    <property type="match status" value="1"/>
</dbReference>
<organism evidence="2 3">
    <name type="scientific">Trifolium pratense</name>
    <name type="common">Red clover</name>
    <dbReference type="NCBI Taxonomy" id="57577"/>
    <lineage>
        <taxon>Eukaryota</taxon>
        <taxon>Viridiplantae</taxon>
        <taxon>Streptophyta</taxon>
        <taxon>Embryophyta</taxon>
        <taxon>Tracheophyta</taxon>
        <taxon>Spermatophyta</taxon>
        <taxon>Magnoliopsida</taxon>
        <taxon>eudicotyledons</taxon>
        <taxon>Gunneridae</taxon>
        <taxon>Pentapetalae</taxon>
        <taxon>rosids</taxon>
        <taxon>fabids</taxon>
        <taxon>Fabales</taxon>
        <taxon>Fabaceae</taxon>
        <taxon>Papilionoideae</taxon>
        <taxon>50 kb inversion clade</taxon>
        <taxon>NPAAA clade</taxon>
        <taxon>Hologalegina</taxon>
        <taxon>IRL clade</taxon>
        <taxon>Trifolieae</taxon>
        <taxon>Trifolium</taxon>
    </lineage>
</organism>
<evidence type="ECO:0000259" key="1">
    <source>
        <dbReference type="PROSITE" id="PS50879"/>
    </source>
</evidence>
<dbReference type="PANTHER" id="PTHR47723:SF19">
    <property type="entry name" value="POLYNUCLEOTIDYL TRANSFERASE, RIBONUCLEASE H-LIKE SUPERFAMILY PROTEIN"/>
    <property type="match status" value="1"/>
</dbReference>
<dbReference type="InterPro" id="IPR002156">
    <property type="entry name" value="RNaseH_domain"/>
</dbReference>
<dbReference type="GO" id="GO:0003676">
    <property type="term" value="F:nucleic acid binding"/>
    <property type="evidence" value="ECO:0007669"/>
    <property type="project" value="InterPro"/>
</dbReference>
<dbReference type="Proteomes" id="UP000236291">
    <property type="component" value="Unassembled WGS sequence"/>
</dbReference>
<comment type="caution">
    <text evidence="2">The sequence shown here is derived from an EMBL/GenBank/DDBJ whole genome shotgun (WGS) entry which is preliminary data.</text>
</comment>
<dbReference type="InterPro" id="IPR012337">
    <property type="entry name" value="RNaseH-like_sf"/>
</dbReference>
<dbReference type="Gene3D" id="3.30.420.10">
    <property type="entry name" value="Ribonuclease H-like superfamily/Ribonuclease H"/>
    <property type="match status" value="1"/>
</dbReference>
<dbReference type="InterPro" id="IPR053151">
    <property type="entry name" value="RNase_H-like"/>
</dbReference>
<accession>A0A2K3JVD9</accession>
<gene>
    <name evidence="2" type="ORF">L195_g050671</name>
</gene>
<dbReference type="InterPro" id="IPR044730">
    <property type="entry name" value="RNase_H-like_dom_plant"/>
</dbReference>
<dbReference type="STRING" id="57577.A0A2K3JVD9"/>
<protein>
    <submittedName>
        <fullName evidence="2">Ribonuclease H</fullName>
    </submittedName>
</protein>
<evidence type="ECO:0000313" key="3">
    <source>
        <dbReference type="Proteomes" id="UP000236291"/>
    </source>
</evidence>
<dbReference type="GO" id="GO:0004523">
    <property type="term" value="F:RNA-DNA hybrid ribonuclease activity"/>
    <property type="evidence" value="ECO:0007669"/>
    <property type="project" value="InterPro"/>
</dbReference>
<reference evidence="2 3" key="1">
    <citation type="journal article" date="2014" name="Am. J. Bot.">
        <title>Genome assembly and annotation for red clover (Trifolium pratense; Fabaceae).</title>
        <authorList>
            <person name="Istvanek J."/>
            <person name="Jaros M."/>
            <person name="Krenek A."/>
            <person name="Repkova J."/>
        </authorList>
    </citation>
    <scope>NUCLEOTIDE SEQUENCE [LARGE SCALE GENOMIC DNA]</scope>
    <source>
        <strain evidence="3">cv. Tatra</strain>
        <tissue evidence="2">Young leaves</tissue>
    </source>
</reference>